<organism evidence="2 3">
    <name type="scientific">Glycomyces mayteni</name>
    <dbReference type="NCBI Taxonomy" id="543887"/>
    <lineage>
        <taxon>Bacteria</taxon>
        <taxon>Bacillati</taxon>
        <taxon>Actinomycetota</taxon>
        <taxon>Actinomycetes</taxon>
        <taxon>Glycomycetales</taxon>
        <taxon>Glycomycetaceae</taxon>
        <taxon>Glycomyces</taxon>
    </lineage>
</organism>
<proteinExistence type="predicted"/>
<dbReference type="Proteomes" id="UP001596470">
    <property type="component" value="Unassembled WGS sequence"/>
</dbReference>
<keyword evidence="1" id="KW-1133">Transmembrane helix</keyword>
<dbReference type="RefSeq" id="WP_382345964.1">
    <property type="nucleotide sequence ID" value="NZ_JBHMBP010000001.1"/>
</dbReference>
<feature type="transmembrane region" description="Helical" evidence="1">
    <location>
        <begin position="49"/>
        <end position="70"/>
    </location>
</feature>
<protein>
    <submittedName>
        <fullName evidence="2">Uncharacterized protein</fullName>
    </submittedName>
</protein>
<gene>
    <name evidence="2" type="ORF">ACFQS3_21525</name>
</gene>
<keyword evidence="1" id="KW-0472">Membrane</keyword>
<dbReference type="EMBL" id="JBHSYS010000004">
    <property type="protein sequence ID" value="MFC6959778.1"/>
    <property type="molecule type" value="Genomic_DNA"/>
</dbReference>
<evidence type="ECO:0000313" key="2">
    <source>
        <dbReference type="EMBL" id="MFC6959778.1"/>
    </source>
</evidence>
<evidence type="ECO:0000313" key="3">
    <source>
        <dbReference type="Proteomes" id="UP001596470"/>
    </source>
</evidence>
<keyword evidence="3" id="KW-1185">Reference proteome</keyword>
<name>A0ABW2DDY6_9ACTN</name>
<keyword evidence="1" id="KW-0812">Transmembrane</keyword>
<accession>A0ABW2DDY6</accession>
<dbReference type="InterPro" id="IPR045428">
    <property type="entry name" value="EACC1"/>
</dbReference>
<dbReference type="Pfam" id="PF19953">
    <property type="entry name" value="EACC1"/>
    <property type="match status" value="1"/>
</dbReference>
<sequence>MDALKITIDSDSLDDLLDLYQWMNNDADSRLRPERRTVPETGAMGAVEYLDLIVASGAVTGIVTCVCAWIRYRRPTITVKFERSTGDVTISGENIGRPEEIVAEMEKMLKHE</sequence>
<comment type="caution">
    <text evidence="2">The sequence shown here is derived from an EMBL/GenBank/DDBJ whole genome shotgun (WGS) entry which is preliminary data.</text>
</comment>
<reference evidence="3" key="1">
    <citation type="journal article" date="2019" name="Int. J. Syst. Evol. Microbiol.">
        <title>The Global Catalogue of Microorganisms (GCM) 10K type strain sequencing project: providing services to taxonomists for standard genome sequencing and annotation.</title>
        <authorList>
            <consortium name="The Broad Institute Genomics Platform"/>
            <consortium name="The Broad Institute Genome Sequencing Center for Infectious Disease"/>
            <person name="Wu L."/>
            <person name="Ma J."/>
        </authorList>
    </citation>
    <scope>NUCLEOTIDE SEQUENCE [LARGE SCALE GENOMIC DNA]</scope>
    <source>
        <strain evidence="3">KACC 12634</strain>
    </source>
</reference>
<evidence type="ECO:0000256" key="1">
    <source>
        <dbReference type="SAM" id="Phobius"/>
    </source>
</evidence>